<evidence type="ECO:0000313" key="2">
    <source>
        <dbReference type="Proteomes" id="UP000827976"/>
    </source>
</evidence>
<sequence length="274" mass="30553">MYEIPISVAMNAKLIGCGEQTVVLSHGYGANQSIWDNILPILAQTYRVLLFDWSFSSTIQHPQLFDSFNNSSFTAFADDLISLSDEMNLKNTVFIGHSMAGMIGCIASVKRPDIFTQLILIGSSPRYLNEKNYEGGFNKDEVDNILSNIESNFETWAINFATLTVGANNPNSVEKFGKNLQRMRPEVALSVARIVFLSDQRDVLEKVELPCTIIQCSNDIVVPNSVANFMQSKIKGKTSIEIIETDGHFPQLTAHEMLIKVLQRVIISSPKEIN</sequence>
<keyword evidence="2" id="KW-1185">Reference proteome</keyword>
<reference evidence="2" key="1">
    <citation type="journal article" date="2022" name="Nat. Commun.">
        <title>Chromosome evolution and the genetic basis of agronomically important traits in greater yam.</title>
        <authorList>
            <person name="Bredeson J.V."/>
            <person name="Lyons J.B."/>
            <person name="Oniyinde I.O."/>
            <person name="Okereke N.R."/>
            <person name="Kolade O."/>
            <person name="Nnabue I."/>
            <person name="Nwadili C.O."/>
            <person name="Hribova E."/>
            <person name="Parker M."/>
            <person name="Nwogha J."/>
            <person name="Shu S."/>
            <person name="Carlson J."/>
            <person name="Kariba R."/>
            <person name="Muthemba S."/>
            <person name="Knop K."/>
            <person name="Barton G.J."/>
            <person name="Sherwood A.V."/>
            <person name="Lopez-Montes A."/>
            <person name="Asiedu R."/>
            <person name="Jamnadass R."/>
            <person name="Muchugi A."/>
            <person name="Goodstein D."/>
            <person name="Egesi C.N."/>
            <person name="Featherston J."/>
            <person name="Asfaw A."/>
            <person name="Simpson G.G."/>
            <person name="Dolezel J."/>
            <person name="Hendre P.S."/>
            <person name="Van Deynze A."/>
            <person name="Kumar P.L."/>
            <person name="Obidiegwu J.E."/>
            <person name="Bhattacharjee R."/>
            <person name="Rokhsar D.S."/>
        </authorList>
    </citation>
    <scope>NUCLEOTIDE SEQUENCE [LARGE SCALE GENOMIC DNA]</scope>
    <source>
        <strain evidence="2">cv. TDa95/00328</strain>
    </source>
</reference>
<organism evidence="1 2">
    <name type="scientific">Dioscorea alata</name>
    <name type="common">Purple yam</name>
    <dbReference type="NCBI Taxonomy" id="55571"/>
    <lineage>
        <taxon>Eukaryota</taxon>
        <taxon>Viridiplantae</taxon>
        <taxon>Streptophyta</taxon>
        <taxon>Embryophyta</taxon>
        <taxon>Tracheophyta</taxon>
        <taxon>Spermatophyta</taxon>
        <taxon>Magnoliopsida</taxon>
        <taxon>Liliopsida</taxon>
        <taxon>Dioscoreales</taxon>
        <taxon>Dioscoreaceae</taxon>
        <taxon>Dioscorea</taxon>
    </lineage>
</organism>
<dbReference type="Proteomes" id="UP000827976">
    <property type="component" value="Chromosome 17"/>
</dbReference>
<gene>
    <name evidence="1" type="ORF">IHE45_17G014900</name>
</gene>
<evidence type="ECO:0000313" key="1">
    <source>
        <dbReference type="EMBL" id="KAH7657319.1"/>
    </source>
</evidence>
<accession>A0ACB7UAG7</accession>
<protein>
    <submittedName>
        <fullName evidence="1">Hydrolase/acyltransferase (Alpha/beta hydrolase superfamily) protein</fullName>
    </submittedName>
</protein>
<comment type="caution">
    <text evidence="1">The sequence shown here is derived from an EMBL/GenBank/DDBJ whole genome shotgun (WGS) entry which is preliminary data.</text>
</comment>
<proteinExistence type="predicted"/>
<keyword evidence="1" id="KW-0378">Hydrolase</keyword>
<dbReference type="EMBL" id="CM037027">
    <property type="protein sequence ID" value="KAH7657319.1"/>
    <property type="molecule type" value="Genomic_DNA"/>
</dbReference>
<name>A0ACB7UAG7_DIOAL</name>